<organism evidence="1 2">
    <name type="scientific">Flemingia macrophylla</name>
    <dbReference type="NCBI Taxonomy" id="520843"/>
    <lineage>
        <taxon>Eukaryota</taxon>
        <taxon>Viridiplantae</taxon>
        <taxon>Streptophyta</taxon>
        <taxon>Embryophyta</taxon>
        <taxon>Tracheophyta</taxon>
        <taxon>Spermatophyta</taxon>
        <taxon>Magnoliopsida</taxon>
        <taxon>eudicotyledons</taxon>
        <taxon>Gunneridae</taxon>
        <taxon>Pentapetalae</taxon>
        <taxon>rosids</taxon>
        <taxon>fabids</taxon>
        <taxon>Fabales</taxon>
        <taxon>Fabaceae</taxon>
        <taxon>Papilionoideae</taxon>
        <taxon>50 kb inversion clade</taxon>
        <taxon>NPAAA clade</taxon>
        <taxon>indigoferoid/millettioid clade</taxon>
        <taxon>Phaseoleae</taxon>
        <taxon>Flemingia</taxon>
    </lineage>
</organism>
<evidence type="ECO:0000313" key="2">
    <source>
        <dbReference type="Proteomes" id="UP001603857"/>
    </source>
</evidence>
<dbReference type="Proteomes" id="UP001603857">
    <property type="component" value="Unassembled WGS sequence"/>
</dbReference>
<dbReference type="EMBL" id="JBGMDY010000010">
    <property type="protein sequence ID" value="KAL2320770.1"/>
    <property type="molecule type" value="Genomic_DNA"/>
</dbReference>
<gene>
    <name evidence="1" type="ORF">Fmac_029739</name>
</gene>
<protein>
    <submittedName>
        <fullName evidence="1">Uncharacterized protein</fullName>
    </submittedName>
</protein>
<dbReference type="AlphaFoldDB" id="A0ABD1LB78"/>
<sequence>MGVDLAGDPFRTLDGELLKDYMPYIMQIVMERVRVHSLQGKVEVERMHHGLLERVVLVALDIAKKKLTLPGKVYPHYGRSPGLIKRFGCSKFPNRLRELHTLKGHVESMVKLKELDINTIQQHYTITLITSDSLPKCFDDEVCKENNVNKAFNEWKPPQKSREAPKLALRNANSWTCTLFWSYSAITLFPPQLGIDNGGGSNINNVGNGFHCGVLAVLRKVPINNDVALKMEKAATLRILILRSTSHVLNFGVVYFSRDYLHV</sequence>
<dbReference type="Gene3D" id="6.10.140.890">
    <property type="match status" value="1"/>
</dbReference>
<keyword evidence="2" id="KW-1185">Reference proteome</keyword>
<proteinExistence type="predicted"/>
<evidence type="ECO:0000313" key="1">
    <source>
        <dbReference type="EMBL" id="KAL2320770.1"/>
    </source>
</evidence>
<accession>A0ABD1LB78</accession>
<reference evidence="1 2" key="1">
    <citation type="submission" date="2024-08" db="EMBL/GenBank/DDBJ databases">
        <title>Insights into the chromosomal genome structure of Flemingia macrophylla.</title>
        <authorList>
            <person name="Ding Y."/>
            <person name="Zhao Y."/>
            <person name="Bi W."/>
            <person name="Wu M."/>
            <person name="Zhao G."/>
            <person name="Gong Y."/>
            <person name="Li W."/>
            <person name="Zhang P."/>
        </authorList>
    </citation>
    <scope>NUCLEOTIDE SEQUENCE [LARGE SCALE GENOMIC DNA]</scope>
    <source>
        <strain evidence="1">DYQJB</strain>
        <tissue evidence="1">Leaf</tissue>
    </source>
</reference>
<name>A0ABD1LB78_9FABA</name>
<comment type="caution">
    <text evidence="1">The sequence shown here is derived from an EMBL/GenBank/DDBJ whole genome shotgun (WGS) entry which is preliminary data.</text>
</comment>